<name>A0A495IFU1_9MICO</name>
<comment type="caution">
    <text evidence="1">The sequence shown here is derived from an EMBL/GenBank/DDBJ whole genome shotgun (WGS) entry which is preliminary data.</text>
</comment>
<keyword evidence="2" id="KW-1185">Reference proteome</keyword>
<dbReference type="Proteomes" id="UP000280008">
    <property type="component" value="Unassembled WGS sequence"/>
</dbReference>
<protein>
    <submittedName>
        <fullName evidence="1">Uncharacterized protein</fullName>
    </submittedName>
</protein>
<sequence>MERINYAVGSVVTGNAIAHAIVGYARALAKNGDSDTVTFPILLDDGDVGWAEILIGPASQVLNVPEASDREDIIDTGLVDGLLEKTEQLARPRAEPIGPGDVMEFPDDL</sequence>
<organism evidence="1 2">
    <name type="scientific">Frondihabitans australicus</name>
    <dbReference type="NCBI Taxonomy" id="386892"/>
    <lineage>
        <taxon>Bacteria</taxon>
        <taxon>Bacillati</taxon>
        <taxon>Actinomycetota</taxon>
        <taxon>Actinomycetes</taxon>
        <taxon>Micrococcales</taxon>
        <taxon>Microbacteriaceae</taxon>
        <taxon>Frondihabitans</taxon>
    </lineage>
</organism>
<proteinExistence type="predicted"/>
<dbReference type="AlphaFoldDB" id="A0A495IFU1"/>
<gene>
    <name evidence="1" type="ORF">C8E83_1934</name>
</gene>
<evidence type="ECO:0000313" key="1">
    <source>
        <dbReference type="EMBL" id="RKR74804.1"/>
    </source>
</evidence>
<dbReference type="EMBL" id="RBKS01000001">
    <property type="protein sequence ID" value="RKR74804.1"/>
    <property type="molecule type" value="Genomic_DNA"/>
</dbReference>
<reference evidence="1 2" key="1">
    <citation type="submission" date="2018-10" db="EMBL/GenBank/DDBJ databases">
        <title>Sequencing the genomes of 1000 actinobacteria strains.</title>
        <authorList>
            <person name="Klenk H.-P."/>
        </authorList>
    </citation>
    <scope>NUCLEOTIDE SEQUENCE [LARGE SCALE GENOMIC DNA]</scope>
    <source>
        <strain evidence="1 2">DSM 17894</strain>
    </source>
</reference>
<accession>A0A495IFU1</accession>
<evidence type="ECO:0000313" key="2">
    <source>
        <dbReference type="Proteomes" id="UP000280008"/>
    </source>
</evidence>